<proteinExistence type="predicted"/>
<evidence type="ECO:0000313" key="1">
    <source>
        <dbReference type="EMBL" id="KZM22560.1"/>
    </source>
</evidence>
<reference evidence="1 2" key="1">
    <citation type="journal article" date="2016" name="Sci. Rep.">
        <title>Draft genome sequencing and secretome analysis of fungal phytopathogen Ascochyta rabiei provides insight into the necrotrophic effector repertoire.</title>
        <authorList>
            <person name="Verma S."/>
            <person name="Gazara R.K."/>
            <person name="Nizam S."/>
            <person name="Parween S."/>
            <person name="Chattopadhyay D."/>
            <person name="Verma P.K."/>
        </authorList>
    </citation>
    <scope>NUCLEOTIDE SEQUENCE [LARGE SCALE GENOMIC DNA]</scope>
    <source>
        <strain evidence="1 2">ArDII</strain>
    </source>
</reference>
<comment type="caution">
    <text evidence="1">The sequence shown here is derived from an EMBL/GenBank/DDBJ whole genome shotgun (WGS) entry which is preliminary data.</text>
</comment>
<dbReference type="OrthoDB" id="3754550at2759"/>
<gene>
    <name evidence="1" type="ORF">ST47_g6181</name>
</gene>
<dbReference type="Proteomes" id="UP000076837">
    <property type="component" value="Unassembled WGS sequence"/>
</dbReference>
<accession>A0A163CM73</accession>
<keyword evidence="2" id="KW-1185">Reference proteome</keyword>
<protein>
    <submittedName>
        <fullName evidence="1">Uncharacterized protein</fullName>
    </submittedName>
</protein>
<name>A0A163CM73_DIDRA</name>
<dbReference type="EMBL" id="JYNV01000212">
    <property type="protein sequence ID" value="KZM22560.1"/>
    <property type="molecule type" value="Genomic_DNA"/>
</dbReference>
<evidence type="ECO:0000313" key="2">
    <source>
        <dbReference type="Proteomes" id="UP000076837"/>
    </source>
</evidence>
<sequence>MDSTIESVPLHSTPHVIMEDCDDSWRVCFEPDIAGIITEEPRSINKTVISYLYPHLVEAWDAQVAEQETEAQRIEQTFLAFMRRFNDDKLNDFALHPPQPAVACDQHLLPGMSRHWGELRPCATHPQDDAPFRVCKGCRVSHQMQWSGWNREPGEFLLEINAQIDQAFENLEHNLRDAGR</sequence>
<organism evidence="1 2">
    <name type="scientific">Didymella rabiei</name>
    <name type="common">Chickpea ascochyta blight fungus</name>
    <name type="synonym">Mycosphaerella rabiei</name>
    <dbReference type="NCBI Taxonomy" id="5454"/>
    <lineage>
        <taxon>Eukaryota</taxon>
        <taxon>Fungi</taxon>
        <taxon>Dikarya</taxon>
        <taxon>Ascomycota</taxon>
        <taxon>Pezizomycotina</taxon>
        <taxon>Dothideomycetes</taxon>
        <taxon>Pleosporomycetidae</taxon>
        <taxon>Pleosporales</taxon>
        <taxon>Pleosporineae</taxon>
        <taxon>Didymellaceae</taxon>
        <taxon>Ascochyta</taxon>
    </lineage>
</organism>
<dbReference type="AlphaFoldDB" id="A0A163CM73"/>